<dbReference type="Proteomes" id="UP000621307">
    <property type="component" value="Unassembled WGS sequence"/>
</dbReference>
<dbReference type="RefSeq" id="WP_190571129.1">
    <property type="nucleotide sequence ID" value="NZ_JACJQL010000063.1"/>
</dbReference>
<keyword evidence="1" id="KW-0472">Membrane</keyword>
<feature type="transmembrane region" description="Helical" evidence="1">
    <location>
        <begin position="48"/>
        <end position="68"/>
    </location>
</feature>
<gene>
    <name evidence="2" type="ORF">H6G14_26270</name>
</gene>
<feature type="transmembrane region" description="Helical" evidence="1">
    <location>
        <begin position="88"/>
        <end position="107"/>
    </location>
</feature>
<accession>A0ABR8BMH2</accession>
<evidence type="ECO:0000313" key="2">
    <source>
        <dbReference type="EMBL" id="MBD2254745.1"/>
    </source>
</evidence>
<proteinExistence type="predicted"/>
<evidence type="ECO:0000256" key="1">
    <source>
        <dbReference type="SAM" id="Phobius"/>
    </source>
</evidence>
<name>A0ABR8BMH2_9NOSO</name>
<organism evidence="2 3">
    <name type="scientific">Nostoc parmelioides FACHB-3921</name>
    <dbReference type="NCBI Taxonomy" id="2692909"/>
    <lineage>
        <taxon>Bacteria</taxon>
        <taxon>Bacillati</taxon>
        <taxon>Cyanobacteriota</taxon>
        <taxon>Cyanophyceae</taxon>
        <taxon>Nostocales</taxon>
        <taxon>Nostocaceae</taxon>
        <taxon>Nostoc</taxon>
    </lineage>
</organism>
<keyword evidence="3" id="KW-1185">Reference proteome</keyword>
<feature type="transmembrane region" description="Helical" evidence="1">
    <location>
        <begin position="146"/>
        <end position="166"/>
    </location>
</feature>
<keyword evidence="1" id="KW-1133">Transmembrane helix</keyword>
<evidence type="ECO:0000313" key="3">
    <source>
        <dbReference type="Proteomes" id="UP000621307"/>
    </source>
</evidence>
<keyword evidence="1" id="KW-0812">Transmembrane</keyword>
<dbReference type="EMBL" id="JACJQL010000063">
    <property type="protein sequence ID" value="MBD2254745.1"/>
    <property type="molecule type" value="Genomic_DNA"/>
</dbReference>
<feature type="transmembrane region" description="Helical" evidence="1">
    <location>
        <begin position="178"/>
        <end position="196"/>
    </location>
</feature>
<reference evidence="2 3" key="1">
    <citation type="journal article" date="2020" name="ISME J.">
        <title>Comparative genomics reveals insights into cyanobacterial evolution and habitat adaptation.</title>
        <authorList>
            <person name="Chen M.Y."/>
            <person name="Teng W.K."/>
            <person name="Zhao L."/>
            <person name="Hu C.X."/>
            <person name="Zhou Y.K."/>
            <person name="Han B.P."/>
            <person name="Song L.R."/>
            <person name="Shu W.S."/>
        </authorList>
    </citation>
    <scope>NUCLEOTIDE SEQUENCE [LARGE SCALE GENOMIC DNA]</scope>
    <source>
        <strain evidence="2 3">FACHB-3921</strain>
    </source>
</reference>
<protein>
    <submittedName>
        <fullName evidence="2">Uncharacterized protein</fullName>
    </submittedName>
</protein>
<sequence>MQTYYLDREEETSDYKEAPSKIRRRNKAVESTTAGLMWVNGVLMVSSMSLHGIMLGGLILAGAMAVVFQSKINELLTKLEKKQRKYGINIYAILFAMLTLIFMLDFASAPAQAQFFQNAQQWITNTGFAGAANADTAATITGIFNILRILFLLYIAVSVVNVIQAVRRDEDWASAARTPLVVLTGVFAADFLTTLII</sequence>
<comment type="caution">
    <text evidence="2">The sequence shown here is derived from an EMBL/GenBank/DDBJ whole genome shotgun (WGS) entry which is preliminary data.</text>
</comment>